<name>A0AAE1HNE9_9NEOP</name>
<sequence>MFGFDEPEQEQGWWSRDIEWRKEHNERKSGVSDDSAELLSAEDELKVQTYPLIHVPFVSEHTLRSTGGQQPGVEFKPPISTELPRGIADGLVVLVPRKPRGVMRLGTWGLGSIPSRVNSNKLRSPSPVTIVEWYRVRPDIQSISKNHNSEAKDRIFRPPAAATAANPQTHNLAQCVTSDRQDDDDAL</sequence>
<protein>
    <submittedName>
        <fullName evidence="1">Dihydrolipoyllysine-residue succinyltransferase component of 2-oxoglutarate dehydrogenase complex</fullName>
    </submittedName>
</protein>
<gene>
    <name evidence="1" type="ORF">KUF71_012369</name>
</gene>
<evidence type="ECO:0000313" key="2">
    <source>
        <dbReference type="Proteomes" id="UP001219518"/>
    </source>
</evidence>
<evidence type="ECO:0000313" key="1">
    <source>
        <dbReference type="EMBL" id="KAK3924418.1"/>
    </source>
</evidence>
<accession>A0AAE1HNE9</accession>
<dbReference type="EMBL" id="JAHWGI010001182">
    <property type="protein sequence ID" value="KAK3924418.1"/>
    <property type="molecule type" value="Genomic_DNA"/>
</dbReference>
<organism evidence="1 2">
    <name type="scientific">Frankliniella fusca</name>
    <dbReference type="NCBI Taxonomy" id="407009"/>
    <lineage>
        <taxon>Eukaryota</taxon>
        <taxon>Metazoa</taxon>
        <taxon>Ecdysozoa</taxon>
        <taxon>Arthropoda</taxon>
        <taxon>Hexapoda</taxon>
        <taxon>Insecta</taxon>
        <taxon>Pterygota</taxon>
        <taxon>Neoptera</taxon>
        <taxon>Paraneoptera</taxon>
        <taxon>Thysanoptera</taxon>
        <taxon>Terebrantia</taxon>
        <taxon>Thripoidea</taxon>
        <taxon>Thripidae</taxon>
        <taxon>Frankliniella</taxon>
    </lineage>
</organism>
<dbReference type="Proteomes" id="UP001219518">
    <property type="component" value="Unassembled WGS sequence"/>
</dbReference>
<comment type="caution">
    <text evidence="1">The sequence shown here is derived from an EMBL/GenBank/DDBJ whole genome shotgun (WGS) entry which is preliminary data.</text>
</comment>
<keyword evidence="2" id="KW-1185">Reference proteome</keyword>
<proteinExistence type="predicted"/>
<reference evidence="1" key="1">
    <citation type="submission" date="2021-07" db="EMBL/GenBank/DDBJ databases">
        <authorList>
            <person name="Catto M.A."/>
            <person name="Jacobson A."/>
            <person name="Kennedy G."/>
            <person name="Labadie P."/>
            <person name="Hunt B.G."/>
            <person name="Srinivasan R."/>
        </authorList>
    </citation>
    <scope>NUCLEOTIDE SEQUENCE</scope>
    <source>
        <strain evidence="1">PL_HMW_Pooled</strain>
        <tissue evidence="1">Head</tissue>
    </source>
</reference>
<reference evidence="1" key="2">
    <citation type="journal article" date="2023" name="BMC Genomics">
        <title>Pest status, molecular evolution, and epigenetic factors derived from the genome assembly of Frankliniella fusca, a thysanopteran phytovirus vector.</title>
        <authorList>
            <person name="Catto M.A."/>
            <person name="Labadie P.E."/>
            <person name="Jacobson A.L."/>
            <person name="Kennedy G.G."/>
            <person name="Srinivasan R."/>
            <person name="Hunt B.G."/>
        </authorList>
    </citation>
    <scope>NUCLEOTIDE SEQUENCE</scope>
    <source>
        <strain evidence="1">PL_HMW_Pooled</strain>
    </source>
</reference>
<dbReference type="AlphaFoldDB" id="A0AAE1HNE9"/>